<geneLocation type="plasmid" evidence="2">
    <name>unnamed</name>
</geneLocation>
<keyword evidence="2" id="KW-0614">Plasmid</keyword>
<dbReference type="EMBL" id="CP032230">
    <property type="protein sequence ID" value="QBJ94451.1"/>
    <property type="molecule type" value="Genomic_DNA"/>
</dbReference>
<name>A0A4P6U5E8_STRSO</name>
<protein>
    <submittedName>
        <fullName evidence="2">Uncharacterized protein</fullName>
    </submittedName>
</protein>
<evidence type="ECO:0000256" key="1">
    <source>
        <dbReference type="SAM" id="MobiDB-lite"/>
    </source>
</evidence>
<gene>
    <name evidence="2" type="ORF">D0Z67_29215</name>
</gene>
<dbReference type="AlphaFoldDB" id="A0A4P6U5E8"/>
<dbReference type="STRING" id="73044.GCA_000725795_04836"/>
<feature type="compositionally biased region" description="Polar residues" evidence="1">
    <location>
        <begin position="1"/>
        <end position="13"/>
    </location>
</feature>
<feature type="region of interest" description="Disordered" evidence="1">
    <location>
        <begin position="1"/>
        <end position="25"/>
    </location>
</feature>
<organism evidence="2 3">
    <name type="scientific">Streptomyces seoulensis</name>
    <dbReference type="NCBI Taxonomy" id="73044"/>
    <lineage>
        <taxon>Bacteria</taxon>
        <taxon>Bacillati</taxon>
        <taxon>Actinomycetota</taxon>
        <taxon>Actinomycetes</taxon>
        <taxon>Kitasatosporales</taxon>
        <taxon>Streptomycetaceae</taxon>
        <taxon>Streptomyces</taxon>
    </lineage>
</organism>
<dbReference type="Proteomes" id="UP000292547">
    <property type="component" value="Plasmid unnamed"/>
</dbReference>
<keyword evidence="3" id="KW-1185">Reference proteome</keyword>
<evidence type="ECO:0000313" key="2">
    <source>
        <dbReference type="EMBL" id="QBJ94451.1"/>
    </source>
</evidence>
<proteinExistence type="predicted"/>
<sequence length="148" mass="16761">MDTSSPYPLTTVSRPHPPQTEEGPEFLPEEIRQAEVFLQQMKRWQAGAATARKCAPRLLRVMRTQGWPALADLDDEARSKLEAEIFRNTGGARSWVKCLPGWIEDLRLYDRVRARKGAEPGSDGRERCPEHPSRYRVSCVICAMAVPV</sequence>
<reference evidence="2 3" key="1">
    <citation type="submission" date="2018-08" db="EMBL/GenBank/DDBJ databases">
        <title>The complete genome sequence of Streptomyces seoulensis, a pioneer strain for nickel superoxide dismutase discovery.</title>
        <authorList>
            <person name="Shin J."/>
            <person name="Lee J.-S."/>
            <person name="Lee E.-J."/>
            <person name="Youn H.-D."/>
        </authorList>
    </citation>
    <scope>NUCLEOTIDE SEQUENCE [LARGE SCALE GENOMIC DNA]</scope>
    <source>
        <strain evidence="2 3">KCTC 9819</strain>
        <plasmid evidence="2 3">unnamed</plasmid>
    </source>
</reference>
<dbReference type="KEGG" id="sseo:D0Z67_29215"/>
<evidence type="ECO:0000313" key="3">
    <source>
        <dbReference type="Proteomes" id="UP000292547"/>
    </source>
</evidence>
<accession>A0A4P6U5E8</accession>